<evidence type="ECO:0000256" key="4">
    <source>
        <dbReference type="ARBA" id="ARBA00073420"/>
    </source>
</evidence>
<dbReference type="PIRSF" id="PIRSF000138">
    <property type="entry name" value="Al-hdrx_acd_dh"/>
    <property type="match status" value="1"/>
</dbReference>
<name>A0AAV9UUB9_9PEZI</name>
<feature type="binding site" evidence="7">
    <location>
        <position position="150"/>
    </location>
    <ligand>
        <name>glyoxylate</name>
        <dbReference type="ChEBI" id="CHEBI:36655"/>
    </ligand>
</feature>
<dbReference type="SUPFAM" id="SSF51395">
    <property type="entry name" value="FMN-linked oxidoreductases"/>
    <property type="match status" value="1"/>
</dbReference>
<dbReference type="PROSITE" id="PS51349">
    <property type="entry name" value="FMN_HYDROXY_ACID_DH_2"/>
    <property type="match status" value="1"/>
</dbReference>
<feature type="binding site" evidence="7">
    <location>
        <position position="148"/>
    </location>
    <ligand>
        <name>FMN</name>
        <dbReference type="ChEBI" id="CHEBI:58210"/>
    </ligand>
</feature>
<feature type="domain" description="FMN hydroxy acid dehydrogenase" evidence="9">
    <location>
        <begin position="16"/>
        <end position="396"/>
    </location>
</feature>
<dbReference type="Gene3D" id="3.20.20.70">
    <property type="entry name" value="Aldolase class I"/>
    <property type="match status" value="1"/>
</dbReference>
<feature type="region of interest" description="Disordered" evidence="8">
    <location>
        <begin position="211"/>
        <end position="252"/>
    </location>
</feature>
<feature type="binding site" evidence="7">
    <location>
        <begin position="358"/>
        <end position="359"/>
    </location>
    <ligand>
        <name>FMN</name>
        <dbReference type="ChEBI" id="CHEBI:58210"/>
    </ligand>
</feature>
<feature type="binding site" evidence="7">
    <location>
        <position position="307"/>
    </location>
    <ligand>
        <name>glyoxylate</name>
        <dbReference type="ChEBI" id="CHEBI:36655"/>
    </ligand>
</feature>
<dbReference type="AlphaFoldDB" id="A0AAV9UUB9"/>
<dbReference type="InterPro" id="IPR000262">
    <property type="entry name" value="FMN-dep_DH"/>
</dbReference>
<dbReference type="InterPro" id="IPR012133">
    <property type="entry name" value="Alpha-hydoxy_acid_DH_FMN"/>
</dbReference>
<dbReference type="InterPro" id="IPR008259">
    <property type="entry name" value="FMN_hydac_DH_AS"/>
</dbReference>
<evidence type="ECO:0000256" key="3">
    <source>
        <dbReference type="ARBA" id="ARBA00024042"/>
    </source>
</evidence>
<dbReference type="GO" id="GO:0016491">
    <property type="term" value="F:oxidoreductase activity"/>
    <property type="evidence" value="ECO:0007669"/>
    <property type="project" value="UniProtKB-KW"/>
</dbReference>
<dbReference type="CDD" id="cd02809">
    <property type="entry name" value="alpha_hydroxyacid_oxid_FMN"/>
    <property type="match status" value="1"/>
</dbReference>
<dbReference type="GO" id="GO:0005737">
    <property type="term" value="C:cytoplasm"/>
    <property type="evidence" value="ECO:0007669"/>
    <property type="project" value="UniProtKB-ARBA"/>
</dbReference>
<evidence type="ECO:0000256" key="5">
    <source>
        <dbReference type="ARBA" id="ARBA00083297"/>
    </source>
</evidence>
<dbReference type="GO" id="GO:0010181">
    <property type="term" value="F:FMN binding"/>
    <property type="evidence" value="ECO:0007669"/>
    <property type="project" value="InterPro"/>
</dbReference>
<keyword evidence="7" id="KW-0288">FMN</keyword>
<dbReference type="FunFam" id="3.20.20.70:FF:000056">
    <property type="entry name" value="hydroxyacid oxidase 2"/>
    <property type="match status" value="1"/>
</dbReference>
<feature type="binding site" evidence="7">
    <location>
        <position position="302"/>
    </location>
    <ligand>
        <name>FMN</name>
        <dbReference type="ChEBI" id="CHEBI:58210"/>
    </ligand>
</feature>
<dbReference type="EMBL" id="JAVHNQ010000004">
    <property type="protein sequence ID" value="KAK6349490.1"/>
    <property type="molecule type" value="Genomic_DNA"/>
</dbReference>
<protein>
    <recommendedName>
        <fullName evidence="4">Oxidase FUB9</fullName>
    </recommendedName>
    <alternativeName>
        <fullName evidence="5">Fusaric acid biosynthesis protein 9</fullName>
    </alternativeName>
</protein>
<feature type="binding site" evidence="7">
    <location>
        <position position="186"/>
    </location>
    <ligand>
        <name>glyoxylate</name>
        <dbReference type="ChEBI" id="CHEBI:36655"/>
    </ligand>
</feature>
<feature type="binding site" evidence="7">
    <location>
        <position position="126"/>
    </location>
    <ligand>
        <name>FMN</name>
        <dbReference type="ChEBI" id="CHEBI:58210"/>
    </ligand>
</feature>
<dbReference type="InterPro" id="IPR013785">
    <property type="entry name" value="Aldolase_TIM"/>
</dbReference>
<evidence type="ECO:0000256" key="7">
    <source>
        <dbReference type="PIRSR" id="PIRSR000138-2"/>
    </source>
</evidence>
<dbReference type="Proteomes" id="UP001375240">
    <property type="component" value="Unassembled WGS sequence"/>
</dbReference>
<evidence type="ECO:0000256" key="1">
    <source>
        <dbReference type="ARBA" id="ARBA00001917"/>
    </source>
</evidence>
<dbReference type="Pfam" id="PF01070">
    <property type="entry name" value="FMN_dh"/>
    <property type="match status" value="1"/>
</dbReference>
<keyword evidence="7" id="KW-0285">Flavoprotein</keyword>
<dbReference type="PANTHER" id="PTHR10578">
    <property type="entry name" value="S -2-HYDROXY-ACID OXIDASE-RELATED"/>
    <property type="match status" value="1"/>
</dbReference>
<comment type="cofactor">
    <cofactor evidence="1">
        <name>FMN</name>
        <dbReference type="ChEBI" id="CHEBI:58210"/>
    </cofactor>
</comment>
<feature type="binding site" evidence="7">
    <location>
        <position position="177"/>
    </location>
    <ligand>
        <name>FMN</name>
        <dbReference type="ChEBI" id="CHEBI:58210"/>
    </ligand>
</feature>
<gene>
    <name evidence="10" type="ORF">TWF696_005774</name>
</gene>
<feature type="binding site" evidence="7">
    <location>
        <begin position="97"/>
        <end position="99"/>
    </location>
    <ligand>
        <name>FMN</name>
        <dbReference type="ChEBI" id="CHEBI:58210"/>
    </ligand>
</feature>
<feature type="active site" description="Proton acceptor" evidence="6">
    <location>
        <position position="304"/>
    </location>
</feature>
<evidence type="ECO:0000313" key="10">
    <source>
        <dbReference type="EMBL" id="KAK6349490.1"/>
    </source>
</evidence>
<feature type="binding site" evidence="7">
    <location>
        <position position="280"/>
    </location>
    <ligand>
        <name>FMN</name>
        <dbReference type="ChEBI" id="CHEBI:58210"/>
    </ligand>
</feature>
<evidence type="ECO:0000256" key="6">
    <source>
        <dbReference type="PIRSR" id="PIRSR000138-1"/>
    </source>
</evidence>
<dbReference type="PANTHER" id="PTHR10578:SF149">
    <property type="entry name" value="2-HYDROXYACID OXIDASE 2"/>
    <property type="match status" value="1"/>
</dbReference>
<comment type="caution">
    <text evidence="10">The sequence shown here is derived from an EMBL/GenBank/DDBJ whole genome shotgun (WGS) entry which is preliminary data.</text>
</comment>
<organism evidence="10 11">
    <name type="scientific">Orbilia brochopaga</name>
    <dbReference type="NCBI Taxonomy" id="3140254"/>
    <lineage>
        <taxon>Eukaryota</taxon>
        <taxon>Fungi</taxon>
        <taxon>Dikarya</taxon>
        <taxon>Ascomycota</taxon>
        <taxon>Pezizomycotina</taxon>
        <taxon>Orbiliomycetes</taxon>
        <taxon>Orbiliales</taxon>
        <taxon>Orbiliaceae</taxon>
        <taxon>Orbilia</taxon>
    </lineage>
</organism>
<keyword evidence="11" id="KW-1185">Reference proteome</keyword>
<feature type="binding site" evidence="7">
    <location>
        <position position="304"/>
    </location>
    <ligand>
        <name>glyoxylate</name>
        <dbReference type="ChEBI" id="CHEBI:36655"/>
    </ligand>
</feature>
<accession>A0AAV9UUB9</accession>
<reference evidence="10 11" key="1">
    <citation type="submission" date="2019-10" db="EMBL/GenBank/DDBJ databases">
        <authorList>
            <person name="Palmer J.M."/>
        </authorList>
    </citation>
    <scope>NUCLEOTIDE SEQUENCE [LARGE SCALE GENOMIC DNA]</scope>
    <source>
        <strain evidence="10 11">TWF696</strain>
    </source>
</reference>
<sequence length="396" mass="42722">MAANGTQDGASATKFSIPRHVLSLKDLEAHCLASMDVMVRDYLYDGAEEGRTIRENLEVWDRWLVVPRMMRDTSNVDLTPVVPPLNHPWRLPFGIGPSAMQGLAHPAGEAATAAAAKACGVPFALSTFSNSSMEEVKAVGGESAAFLQMYLVSGGRELNIELLRRAEAAGYKAVVLTVDSPIPGNRPGLIKSNFVMPKNLRLGNFSQDFRGPLDQSASNANPDASTSADTARNGTDSESTNANTNSTSSSNKQILVDPSVNWERDMPWLQEHTTLEVWVKGVLHPLDAEAAIVHGARGIIVSNHGGRQLDGCISALDALPGIVRAVRGRVPVHVDGGVRRGADVFTALALGADFVWIGRPVWWGLWVGGEEGVRWVLETLEKEFRTIDALTRRDSG</sequence>
<comment type="similarity">
    <text evidence="3">Belongs to the FMN-dependent alpha-hydroxy acid dehydrogenase family.</text>
</comment>
<feature type="compositionally biased region" description="Polar residues" evidence="8">
    <location>
        <begin position="215"/>
        <end position="234"/>
    </location>
</feature>
<keyword evidence="2" id="KW-0560">Oxidoreductase</keyword>
<feature type="compositionally biased region" description="Low complexity" evidence="8">
    <location>
        <begin position="236"/>
        <end position="251"/>
    </location>
</feature>
<evidence type="ECO:0000256" key="8">
    <source>
        <dbReference type="SAM" id="MobiDB-lite"/>
    </source>
</evidence>
<dbReference type="InterPro" id="IPR037396">
    <property type="entry name" value="FMN_HAD"/>
</dbReference>
<proteinExistence type="inferred from homology"/>
<evidence type="ECO:0000313" key="11">
    <source>
        <dbReference type="Proteomes" id="UP001375240"/>
    </source>
</evidence>
<feature type="binding site" evidence="7">
    <location>
        <position position="42"/>
    </location>
    <ligand>
        <name>glyoxylate</name>
        <dbReference type="ChEBI" id="CHEBI:36655"/>
    </ligand>
</feature>
<feature type="binding site" evidence="7">
    <location>
        <begin position="335"/>
        <end position="339"/>
    </location>
    <ligand>
        <name>FMN</name>
        <dbReference type="ChEBI" id="CHEBI:58210"/>
    </ligand>
</feature>
<dbReference type="PROSITE" id="PS00557">
    <property type="entry name" value="FMN_HYDROXY_ACID_DH_1"/>
    <property type="match status" value="1"/>
</dbReference>
<evidence type="ECO:0000259" key="9">
    <source>
        <dbReference type="PROSITE" id="PS51349"/>
    </source>
</evidence>
<evidence type="ECO:0000256" key="2">
    <source>
        <dbReference type="ARBA" id="ARBA00023002"/>
    </source>
</evidence>